<dbReference type="OrthoDB" id="565118at2759"/>
<dbReference type="GO" id="GO:0007032">
    <property type="term" value="P:endosome organization"/>
    <property type="evidence" value="ECO:0007669"/>
    <property type="project" value="TreeGrafter"/>
</dbReference>
<dbReference type="GO" id="GO:0005768">
    <property type="term" value="C:endosome"/>
    <property type="evidence" value="ECO:0007669"/>
    <property type="project" value="TreeGrafter"/>
</dbReference>
<comment type="caution">
    <text evidence="2">The sequence shown here is derived from an EMBL/GenBank/DDBJ whole genome shotgun (WGS) entry which is preliminary data.</text>
</comment>
<evidence type="ECO:0000313" key="2">
    <source>
        <dbReference type="EMBL" id="PRP74057.1"/>
    </source>
</evidence>
<dbReference type="STRING" id="1890364.A0A2P6MQT0"/>
<dbReference type="GO" id="GO:0030041">
    <property type="term" value="P:actin filament polymerization"/>
    <property type="evidence" value="ECO:0007669"/>
    <property type="project" value="TreeGrafter"/>
</dbReference>
<protein>
    <recommendedName>
        <fullName evidence="4">WASH complex subunit strumpellin</fullName>
    </recommendedName>
</protein>
<dbReference type="PANTHER" id="PTHR15691:SF6">
    <property type="entry name" value="WASH COMPLEX SUBUNIT 5"/>
    <property type="match status" value="1"/>
</dbReference>
<dbReference type="GO" id="GO:0140285">
    <property type="term" value="P:endosome fission"/>
    <property type="evidence" value="ECO:0007669"/>
    <property type="project" value="TreeGrafter"/>
</dbReference>
<dbReference type="EMBL" id="MDYQ01000502">
    <property type="protein sequence ID" value="PRP74057.1"/>
    <property type="molecule type" value="Genomic_DNA"/>
</dbReference>
<dbReference type="PANTHER" id="PTHR15691">
    <property type="entry name" value="WASH COMPLEX SUBUNIT 5"/>
    <property type="match status" value="1"/>
</dbReference>
<keyword evidence="3" id="KW-1185">Reference proteome</keyword>
<gene>
    <name evidence="2" type="ORF">PROFUN_08681</name>
</gene>
<reference evidence="2 3" key="1">
    <citation type="journal article" date="2018" name="Genome Biol. Evol.">
        <title>Multiple Roots of Fruiting Body Formation in Amoebozoa.</title>
        <authorList>
            <person name="Hillmann F."/>
            <person name="Forbes G."/>
            <person name="Novohradska S."/>
            <person name="Ferling I."/>
            <person name="Riege K."/>
            <person name="Groth M."/>
            <person name="Westermann M."/>
            <person name="Marz M."/>
            <person name="Spaller T."/>
            <person name="Winckler T."/>
            <person name="Schaap P."/>
            <person name="Glockner G."/>
        </authorList>
    </citation>
    <scope>NUCLEOTIDE SEQUENCE [LARGE SCALE GENOMIC DNA]</scope>
    <source>
        <strain evidence="2 3">Jena</strain>
    </source>
</reference>
<comment type="similarity">
    <text evidence="1">Belongs to the strumpellin family.</text>
</comment>
<dbReference type="Proteomes" id="UP000241769">
    <property type="component" value="Unassembled WGS sequence"/>
</dbReference>
<dbReference type="FunCoup" id="A0A2P6MQT0">
    <property type="interactions" value="250"/>
</dbReference>
<organism evidence="2 3">
    <name type="scientific">Planoprotostelium fungivorum</name>
    <dbReference type="NCBI Taxonomy" id="1890364"/>
    <lineage>
        <taxon>Eukaryota</taxon>
        <taxon>Amoebozoa</taxon>
        <taxon>Evosea</taxon>
        <taxon>Variosea</taxon>
        <taxon>Cavosteliida</taxon>
        <taxon>Cavosteliaceae</taxon>
        <taxon>Planoprotostelium</taxon>
    </lineage>
</organism>
<evidence type="ECO:0008006" key="4">
    <source>
        <dbReference type="Google" id="ProtNLM"/>
    </source>
</evidence>
<proteinExistence type="inferred from homology"/>
<dbReference type="GO" id="GO:0051125">
    <property type="term" value="P:regulation of actin nucleation"/>
    <property type="evidence" value="ECO:0007669"/>
    <property type="project" value="TreeGrafter"/>
</dbReference>
<dbReference type="InterPro" id="IPR019393">
    <property type="entry name" value="WASH_strumpellin"/>
</dbReference>
<accession>A0A2P6MQT0</accession>
<dbReference type="GO" id="GO:0071203">
    <property type="term" value="C:WASH complex"/>
    <property type="evidence" value="ECO:0007669"/>
    <property type="project" value="InterPro"/>
</dbReference>
<sequence length="1151" mass="132930">MAPNIDFLAQNNICGQTILRIVSRGNSIIAELLRLSDNIPSAFRLADKDKRYAQLIFDFQYLGKADYFEHIIASNAQLMDLDEEFRDNHVEILKRFYELFESIYKYIKDFTQYLEDLDNGVYIQHTLEGILLNNDGKQLLSEAPYLWGVILKLLDEKIEGVIRERMLISHLRYKGQAEEPLLDEVCKLLKSTGFIYNAPKRPVNYPEEYFSRIPISKNFLKMVVGRLRSDDIYNRNLFYPQPDHRSTALSTQASMLYIILYFVPEMLQEENAIMREIVDKHFPDNWVVPWYLGYTVDLTEMWEGYRAAKAAISSTTVMNNVVRFRDTNFGKIDLCLKQLGAFLTEGVLTEEYILDNLGKLLACSREANVTLRWVMLHVNVTDKKIKQAMQQADIDPDKILHLLLETAHFEYILKTLFQTLLNAKKERWEAHKKECTERMTELSEYFSGEKALTRVKKNETLMKWFQHIGTQIVSLDYDDFVMAGRKIAQLIQALVQVEEFHQIESSLQVKQFLVDTRNYLNQMLRIINIKEEVLVTLSVVGDLTYAWQHIHAYVQLMQNRIKKDPWSVLKLRATFLKLTSILQMPLVRINQAESPDLVSVSEYYSSILVAFVRKVLEIVPKSMFEILAQIIDLQTTKIKEIPTRIDRDKLFEFAQLDHRYALSKASHSVSVFTQGILAMNQTLIGIIKVEPKQLLEDGIRKELVLRISTALHQYMTFPAKTVEEFNGKLNQLAVVLDGIKRSFQYISDYVNVYGLKIWQEEFSRIINFNVEQECNSFLKKKVYDWQSEYQSVAIPIPIFRPTDDSSVNFIGRLSRTLLSLIDVRKTVYILQMSGWFENGTGREIVGMRSFDLLGSAVGIFGLSGLDKLLCFMIVADLQNFTLRMRREMQAPNVKNLLNALVNDLSPISSIPTVHPQKVYQRATQELSRLLPLLLDTTVNIGQLQLLRRQIAISLNLGCKLDSNQLYCAMATMNECVITEIEEHYLQPEVKPYPGEESFLLSELSKYLETAGINDPYTKIYITTSPIDNFAYVVFTFILSQVTKFHYSTTLSGLVNREKKGYDSTSFIVGIITLLKQFHSSITKKILGLLGQYVRANINSSAKDQKLTMQYPEDVVCCLLFVEDFCKLSNLERKTVEAYIPSYIFDNFNHSG</sequence>
<dbReference type="InParanoid" id="A0A2P6MQT0"/>
<name>A0A2P6MQT0_9EUKA</name>
<evidence type="ECO:0000256" key="1">
    <source>
        <dbReference type="ARBA" id="ARBA00006224"/>
    </source>
</evidence>
<evidence type="ECO:0000313" key="3">
    <source>
        <dbReference type="Proteomes" id="UP000241769"/>
    </source>
</evidence>
<dbReference type="Pfam" id="PF10266">
    <property type="entry name" value="Strumpellin"/>
    <property type="match status" value="1"/>
</dbReference>
<dbReference type="AlphaFoldDB" id="A0A2P6MQT0"/>